<dbReference type="Proteomes" id="UP000236311">
    <property type="component" value="Unassembled WGS sequence"/>
</dbReference>
<name>A0A2K4ZP86_9FIRM</name>
<dbReference type="EMBL" id="OFSM01000045">
    <property type="protein sequence ID" value="SOY32294.1"/>
    <property type="molecule type" value="Genomic_DNA"/>
</dbReference>
<evidence type="ECO:0000256" key="1">
    <source>
        <dbReference type="SAM" id="Phobius"/>
    </source>
</evidence>
<evidence type="ECO:0000313" key="3">
    <source>
        <dbReference type="Proteomes" id="UP000236311"/>
    </source>
</evidence>
<feature type="transmembrane region" description="Helical" evidence="1">
    <location>
        <begin position="55"/>
        <end position="81"/>
    </location>
</feature>
<keyword evidence="3" id="KW-1185">Reference proteome</keyword>
<protein>
    <recommendedName>
        <fullName evidence="4">ABC-2 family transporter protein</fullName>
    </recommendedName>
</protein>
<reference evidence="2 3" key="1">
    <citation type="submission" date="2018-01" db="EMBL/GenBank/DDBJ databases">
        <authorList>
            <person name="Gaut B.S."/>
            <person name="Morton B.R."/>
            <person name="Clegg M.T."/>
            <person name="Duvall M.R."/>
        </authorList>
    </citation>
    <scope>NUCLEOTIDE SEQUENCE [LARGE SCALE GENOMIC DNA]</scope>
    <source>
        <strain evidence="2">GP69</strain>
    </source>
</reference>
<keyword evidence="1" id="KW-1133">Transmembrane helix</keyword>
<feature type="transmembrane region" description="Helical" evidence="1">
    <location>
        <begin position="18"/>
        <end position="35"/>
    </location>
</feature>
<organism evidence="2 3">
    <name type="scientific">Acetatifactor muris</name>
    <dbReference type="NCBI Taxonomy" id="879566"/>
    <lineage>
        <taxon>Bacteria</taxon>
        <taxon>Bacillati</taxon>
        <taxon>Bacillota</taxon>
        <taxon>Clostridia</taxon>
        <taxon>Lachnospirales</taxon>
        <taxon>Lachnospiraceae</taxon>
        <taxon>Acetatifactor</taxon>
    </lineage>
</organism>
<keyword evidence="1" id="KW-0472">Membrane</keyword>
<dbReference type="OrthoDB" id="9823912at2"/>
<evidence type="ECO:0008006" key="4">
    <source>
        <dbReference type="Google" id="ProtNLM"/>
    </source>
</evidence>
<accession>A0A2K4ZP86</accession>
<dbReference type="RefSeq" id="WP_146040188.1">
    <property type="nucleotide sequence ID" value="NZ_JANJZD010000051.1"/>
</dbReference>
<keyword evidence="1" id="KW-0812">Transmembrane</keyword>
<gene>
    <name evidence="2" type="ORF">AMURIS_05052</name>
</gene>
<evidence type="ECO:0000313" key="2">
    <source>
        <dbReference type="EMBL" id="SOY32294.1"/>
    </source>
</evidence>
<dbReference type="AlphaFoldDB" id="A0A2K4ZP86"/>
<feature type="transmembrane region" description="Helical" evidence="1">
    <location>
        <begin position="203"/>
        <end position="226"/>
    </location>
</feature>
<proteinExistence type="predicted"/>
<feature type="transmembrane region" description="Helical" evidence="1">
    <location>
        <begin position="171"/>
        <end position="191"/>
    </location>
</feature>
<sequence length="235" mass="26796">MKVLTLFKIIVKEFKKDILFSIILFALVDFIYANFTGVQLNEESGSIFWQGGNDIYFWGFSTVLLKLLNVSIVFIAVGKIVDKLSCDIMIYILSRTTNYKKFIYAYSAVVIILGEILLTISHIVYYCFSGFYLEQTASSLFYLAVDDLGFLGIMILYIIANDCYSIENSFLYIIAVYILNTFLPIPILPAMSTVRFLVLRSRIGFVKILLLIAGMDLCIAIFYGALIRKRRVNIC</sequence>
<feature type="transmembrane region" description="Helical" evidence="1">
    <location>
        <begin position="102"/>
        <end position="128"/>
    </location>
</feature>
<feature type="transmembrane region" description="Helical" evidence="1">
    <location>
        <begin position="140"/>
        <end position="159"/>
    </location>
</feature>